<dbReference type="PANTHER" id="PTHR46883:SF1">
    <property type="entry name" value="BARDET-BIEDL SYNDROME 12 PROTEIN"/>
    <property type="match status" value="1"/>
</dbReference>
<reference evidence="2 3" key="1">
    <citation type="journal article" date="2017" name="Mol. Biol. Evol.">
        <title>The 4-celled Tetrabaena socialis nuclear genome reveals the essential components for genetic control of cell number at the origin of multicellularity in the volvocine lineage.</title>
        <authorList>
            <person name="Featherston J."/>
            <person name="Arakaki Y."/>
            <person name="Hanschen E.R."/>
            <person name="Ferris P.J."/>
            <person name="Michod R.E."/>
            <person name="Olson B.J.S.C."/>
            <person name="Nozaki H."/>
            <person name="Durand P.M."/>
        </authorList>
    </citation>
    <scope>NUCLEOTIDE SEQUENCE [LARGE SCALE GENOMIC DNA]</scope>
    <source>
        <strain evidence="2 3">NIES-571</strain>
    </source>
</reference>
<feature type="compositionally biased region" description="Gly residues" evidence="1">
    <location>
        <begin position="268"/>
        <end position="277"/>
    </location>
</feature>
<dbReference type="OrthoDB" id="552303at2759"/>
<feature type="compositionally biased region" description="Low complexity" evidence="1">
    <location>
        <begin position="975"/>
        <end position="984"/>
    </location>
</feature>
<name>A0A2J7ZRM5_9CHLO</name>
<dbReference type="InterPro" id="IPR042984">
    <property type="entry name" value="BBS12"/>
</dbReference>
<dbReference type="EMBL" id="PGGS01000575">
    <property type="protein sequence ID" value="PNH02919.1"/>
    <property type="molecule type" value="Genomic_DNA"/>
</dbReference>
<feature type="compositionally biased region" description="Low complexity" evidence="1">
    <location>
        <begin position="210"/>
        <end position="221"/>
    </location>
</feature>
<dbReference type="Proteomes" id="UP000236333">
    <property type="component" value="Unassembled WGS sequence"/>
</dbReference>
<evidence type="ECO:0000256" key="1">
    <source>
        <dbReference type="SAM" id="MobiDB-lite"/>
    </source>
</evidence>
<dbReference type="InterPro" id="IPR027413">
    <property type="entry name" value="GROEL-like_equatorial_sf"/>
</dbReference>
<protein>
    <submittedName>
        <fullName evidence="2">Uncharacterized protein</fullName>
    </submittedName>
</protein>
<dbReference type="AlphaFoldDB" id="A0A2J7ZRM5"/>
<feature type="compositionally biased region" description="Low complexity" evidence="1">
    <location>
        <begin position="317"/>
        <end position="330"/>
    </location>
</feature>
<gene>
    <name evidence="2" type="ORF">TSOC_011065</name>
</gene>
<proteinExistence type="predicted"/>
<dbReference type="SUPFAM" id="SSF48592">
    <property type="entry name" value="GroEL equatorial domain-like"/>
    <property type="match status" value="1"/>
</dbReference>
<dbReference type="GO" id="GO:0051131">
    <property type="term" value="P:chaperone-mediated protein complex assembly"/>
    <property type="evidence" value="ECO:0007669"/>
    <property type="project" value="InterPro"/>
</dbReference>
<dbReference type="InterPro" id="IPR027409">
    <property type="entry name" value="GroEL-like_apical_dom_sf"/>
</dbReference>
<dbReference type="Gene3D" id="3.30.260.10">
    <property type="entry name" value="TCP-1-like chaperonin intermediate domain"/>
    <property type="match status" value="1"/>
</dbReference>
<feature type="region of interest" description="Disordered" evidence="1">
    <location>
        <begin position="210"/>
        <end position="330"/>
    </location>
</feature>
<comment type="caution">
    <text evidence="2">The sequence shown here is derived from an EMBL/GenBank/DDBJ whole genome shotgun (WGS) entry which is preliminary data.</text>
</comment>
<feature type="compositionally biased region" description="Low complexity" evidence="1">
    <location>
        <begin position="230"/>
        <end position="241"/>
    </location>
</feature>
<dbReference type="Gene3D" id="1.10.560.10">
    <property type="entry name" value="GroEL-like equatorial domain"/>
    <property type="match status" value="1"/>
</dbReference>
<organism evidence="2 3">
    <name type="scientific">Tetrabaena socialis</name>
    <dbReference type="NCBI Taxonomy" id="47790"/>
    <lineage>
        <taxon>Eukaryota</taxon>
        <taxon>Viridiplantae</taxon>
        <taxon>Chlorophyta</taxon>
        <taxon>core chlorophytes</taxon>
        <taxon>Chlorophyceae</taxon>
        <taxon>CS clade</taxon>
        <taxon>Chlamydomonadales</taxon>
        <taxon>Tetrabaenaceae</taxon>
        <taxon>Tetrabaena</taxon>
    </lineage>
</organism>
<feature type="compositionally biased region" description="Gly residues" evidence="1">
    <location>
        <begin position="168"/>
        <end position="187"/>
    </location>
</feature>
<accession>A0A2J7ZRM5</accession>
<feature type="region of interest" description="Disordered" evidence="1">
    <location>
        <begin position="975"/>
        <end position="1011"/>
    </location>
</feature>
<feature type="region of interest" description="Disordered" evidence="1">
    <location>
        <begin position="155"/>
        <end position="196"/>
    </location>
</feature>
<evidence type="ECO:0000313" key="3">
    <source>
        <dbReference type="Proteomes" id="UP000236333"/>
    </source>
</evidence>
<dbReference type="InterPro" id="IPR027410">
    <property type="entry name" value="TCP-1-like_intermed_sf"/>
</dbReference>
<dbReference type="PANTHER" id="PTHR46883">
    <property type="entry name" value="BARDET-BIEDL SYNDROME 12 PROTEIN"/>
    <property type="match status" value="1"/>
</dbReference>
<evidence type="ECO:0000313" key="2">
    <source>
        <dbReference type="EMBL" id="PNH02919.1"/>
    </source>
</evidence>
<feature type="region of interest" description="Disordered" evidence="1">
    <location>
        <begin position="929"/>
        <end position="955"/>
    </location>
</feature>
<sequence length="1011" mass="102024">MAESNALGAECVKALGVSGRTGSFLRLLQAVRDCTLDLAVVAAQYDERELVSYMRCVAPLLLCEGEEGEVVQHGEEEAQYGPRRGQVAAAGTEAAEAGEALWRLPAAEAEPHAAAAAEEGAEGAWGLQQAFAAPSGAHATLGRKEAEVAFGAAAAGGPSGRERAEVGAVGGSEWGGSGGDGGGGGDEFGWFDGDRVGAGPTVSASVALAPTAATASQQPSSHPHGIMEGQQQHHLQQPQQHAVLHSEQAQQQQQQQPRATLRASPAVRGGGSGGGDGVVDDDEFGWFDDEPPPLGRPALAAADAPVPPPPPARHLHPTTAPGTAPRATAAAPCTRADDCRSEDDLGDCGAGAGLWLAEEDAEAGARAETSERRLPGGETEAGAEPRPLPDEEYVVELEEQASWFFEEGGLRAEREARAQRRALQRLGGSGGVEALAAQRQPLTAHPGRRGGAAGAAAWGPAARTAAQAGNLGGVAVPACPPASSSLPPGRRPRPLDPLSRLVCSAALGLAHGRHLEMQLAAAAVLLLLRPALPPCPGAAPGTGAEAGEAAGAGAVGGAASSVAAVSDRVRRVVATLRPERRVLTAEVAGTAAAAAGGCGATRGVVVPLAALSEQQAALAARFFQPVSYSTAPVSYSVGDTAAQPSYTAVFLEGALQYDHAALGPRVVTSAADLAGAVDPAVRAAATARRVLRSLAPHAAALLLASGHIPDEVAAAVYDISGGAVLAVGGLGLRAVRAAAAACGAAPAASLSFLSGRTVARGVRGTLAAGGLGLGDYRALGQREEGQQQQQGGRAEEAGGGWVTVLLAHRLRSGLEVQAAAFQACLRRLLAALRAGRVLPGAGAWELAVSEQLLRRAEQMERVLEAERELYRPLSYRAVAAALRDLPVVLLQNGGYGYGEAAAAAAACAQALREGDVARLRGLAAGRAQAAGPYGAPVGGSSRLSTSGGGGATDRLGPPYGSMTLWPPWWNGATLLPSLSRPSPSAHARTPRPARGERGGEPNAAADAGAAQ</sequence>
<feature type="region of interest" description="Disordered" evidence="1">
    <location>
        <begin position="360"/>
        <end position="386"/>
    </location>
</feature>
<feature type="compositionally biased region" description="Basic and acidic residues" evidence="1">
    <location>
        <begin position="363"/>
        <end position="375"/>
    </location>
</feature>
<feature type="compositionally biased region" description="Acidic residues" evidence="1">
    <location>
        <begin position="278"/>
        <end position="291"/>
    </location>
</feature>
<keyword evidence="3" id="KW-1185">Reference proteome</keyword>
<dbReference type="Gene3D" id="3.50.7.10">
    <property type="entry name" value="GroEL"/>
    <property type="match status" value="1"/>
</dbReference>